<evidence type="ECO:0000313" key="3">
    <source>
        <dbReference type="Proteomes" id="UP001567538"/>
    </source>
</evidence>
<gene>
    <name evidence="2" type="ORF">AAHA92_28414</name>
</gene>
<accession>A0ABD1FXF1</accession>
<evidence type="ECO:0008006" key="4">
    <source>
        <dbReference type="Google" id="ProtNLM"/>
    </source>
</evidence>
<dbReference type="AlphaFoldDB" id="A0ABD1FXF1"/>
<dbReference type="EMBL" id="JBEAFC010000011">
    <property type="protein sequence ID" value="KAL1535659.1"/>
    <property type="molecule type" value="Genomic_DNA"/>
</dbReference>
<feature type="compositionally biased region" description="Polar residues" evidence="1">
    <location>
        <begin position="1"/>
        <end position="12"/>
    </location>
</feature>
<sequence>MSDFVSQGTLSEKSLDTDGPGGGGRVVGAKGDRSRRSWSPREEEVLLLALKDLVSNRWKSDNGFRAGYLTRVEEILKRELPTTDMKVHPHIHSKINTWKRCYHSLSLILDRSGVGFNSDGDWKIECNDEQWAQIVKADSNARYMRYKAWPYYEDWKHIYGKDRAAGMRVEGMTQAYSKMGAVPSPNSETFVDAVNMILDDLLNPGGDPRKPSN</sequence>
<keyword evidence="3" id="KW-1185">Reference proteome</keyword>
<name>A0ABD1FXF1_SALDI</name>
<proteinExistence type="predicted"/>
<dbReference type="Proteomes" id="UP001567538">
    <property type="component" value="Unassembled WGS sequence"/>
</dbReference>
<dbReference type="PANTHER" id="PTHR46250">
    <property type="entry name" value="MYB/SANT-LIKE DNA-BINDING DOMAIN PROTEIN-RELATED"/>
    <property type="match status" value="1"/>
</dbReference>
<evidence type="ECO:0000256" key="1">
    <source>
        <dbReference type="SAM" id="MobiDB-lite"/>
    </source>
</evidence>
<feature type="region of interest" description="Disordered" evidence="1">
    <location>
        <begin position="1"/>
        <end position="35"/>
    </location>
</feature>
<organism evidence="2 3">
    <name type="scientific">Salvia divinorum</name>
    <name type="common">Maria pastora</name>
    <name type="synonym">Diviner's sage</name>
    <dbReference type="NCBI Taxonomy" id="28513"/>
    <lineage>
        <taxon>Eukaryota</taxon>
        <taxon>Viridiplantae</taxon>
        <taxon>Streptophyta</taxon>
        <taxon>Embryophyta</taxon>
        <taxon>Tracheophyta</taxon>
        <taxon>Spermatophyta</taxon>
        <taxon>Magnoliopsida</taxon>
        <taxon>eudicotyledons</taxon>
        <taxon>Gunneridae</taxon>
        <taxon>Pentapetalae</taxon>
        <taxon>asterids</taxon>
        <taxon>lamiids</taxon>
        <taxon>Lamiales</taxon>
        <taxon>Lamiaceae</taxon>
        <taxon>Nepetoideae</taxon>
        <taxon>Mentheae</taxon>
        <taxon>Salviinae</taxon>
        <taxon>Salvia</taxon>
        <taxon>Salvia subgen. Calosphace</taxon>
    </lineage>
</organism>
<dbReference type="PANTHER" id="PTHR46250:SF15">
    <property type="entry name" value="OS01G0523800 PROTEIN"/>
    <property type="match status" value="1"/>
</dbReference>
<reference evidence="2 3" key="1">
    <citation type="submission" date="2024-06" db="EMBL/GenBank/DDBJ databases">
        <title>A chromosome level genome sequence of Diviner's sage (Salvia divinorum).</title>
        <authorList>
            <person name="Ford S.A."/>
            <person name="Ro D.-K."/>
            <person name="Ness R.W."/>
            <person name="Phillips M.A."/>
        </authorList>
    </citation>
    <scope>NUCLEOTIDE SEQUENCE [LARGE SCALE GENOMIC DNA]</scope>
    <source>
        <strain evidence="2">SAF-2024a</strain>
        <tissue evidence="2">Leaf</tissue>
    </source>
</reference>
<protein>
    <recommendedName>
        <fullName evidence="4">Myb/SANT-like domain-containing protein</fullName>
    </recommendedName>
</protein>
<evidence type="ECO:0000313" key="2">
    <source>
        <dbReference type="EMBL" id="KAL1535659.1"/>
    </source>
</evidence>
<comment type="caution">
    <text evidence="2">The sequence shown here is derived from an EMBL/GenBank/DDBJ whole genome shotgun (WGS) entry which is preliminary data.</text>
</comment>